<sequence length="80" mass="8839">MSRTDNPFGTCRKCGKRILWVRTEKGKNMPVDPGLINYQAVPGGKERIVTRQGKVVAGARCRPEMADDIGYISHFATCGK</sequence>
<evidence type="ECO:0000313" key="1">
    <source>
        <dbReference type="EMBL" id="GBU06607.1"/>
    </source>
</evidence>
<accession>A0A4R3JHR9</accession>
<evidence type="ECO:0000313" key="3">
    <source>
        <dbReference type="Proteomes" id="UP000294613"/>
    </source>
</evidence>
<evidence type="ECO:0000313" key="4">
    <source>
        <dbReference type="Proteomes" id="UP000702954"/>
    </source>
</evidence>
<dbReference type="AlphaFoldDB" id="A0A4R3JHR9"/>
<protein>
    <submittedName>
        <fullName evidence="2">Uncharacterized protein</fullName>
    </submittedName>
</protein>
<keyword evidence="4" id="KW-1185">Reference proteome</keyword>
<reference evidence="2 3" key="2">
    <citation type="submission" date="2019-03" db="EMBL/GenBank/DDBJ databases">
        <title>Genomic Encyclopedia of Type Strains, Phase IV (KMG-IV): sequencing the most valuable type-strain genomes for metagenomic binning, comparative biology and taxonomic classification.</title>
        <authorList>
            <person name="Goeker M."/>
        </authorList>
    </citation>
    <scope>NUCLEOTIDE SEQUENCE [LARGE SCALE GENOMIC DNA]</scope>
    <source>
        <strain evidence="2 3">DSM 103426</strain>
    </source>
</reference>
<gene>
    <name evidence="2" type="ORF">EDD74_12226</name>
    <name evidence="1" type="ORF">FAEUMB_31480</name>
</gene>
<dbReference type="EMBL" id="SLZV01000022">
    <property type="protein sequence ID" value="TCS65532.1"/>
    <property type="molecule type" value="Genomic_DNA"/>
</dbReference>
<comment type="caution">
    <text evidence="2">The sequence shown here is derived from an EMBL/GenBank/DDBJ whole genome shotgun (WGS) entry which is preliminary data.</text>
</comment>
<dbReference type="RefSeq" id="WP_116442434.1">
    <property type="nucleotide sequence ID" value="NZ_BHEO01000008.1"/>
</dbReference>
<organism evidence="2 3">
    <name type="scientific">Faecalimonas umbilicata</name>
    <dbReference type="NCBI Taxonomy" id="1912855"/>
    <lineage>
        <taxon>Bacteria</taxon>
        <taxon>Bacillati</taxon>
        <taxon>Bacillota</taxon>
        <taxon>Clostridia</taxon>
        <taxon>Lachnospirales</taxon>
        <taxon>Lachnospiraceae</taxon>
        <taxon>Faecalimonas</taxon>
    </lineage>
</organism>
<evidence type="ECO:0000313" key="2">
    <source>
        <dbReference type="EMBL" id="TCS65532.1"/>
    </source>
</evidence>
<dbReference type="EMBL" id="BHEO01000008">
    <property type="protein sequence ID" value="GBU06607.1"/>
    <property type="molecule type" value="Genomic_DNA"/>
</dbReference>
<dbReference type="Proteomes" id="UP000294613">
    <property type="component" value="Unassembled WGS sequence"/>
</dbReference>
<name>A0A4R3JHR9_9FIRM</name>
<reference evidence="1 4" key="1">
    <citation type="journal article" date="2018" name="Int. J. Syst. Evol. Microbiol.">
        <title>Draft Genome Sequence of Faecalimonas umbilicata JCM 30896T, an Acetate-Producing Bacterium Isolated from Human Feces.</title>
        <authorList>
            <person name="Sakamoto M."/>
            <person name="Ikeyama N."/>
            <person name="Yuki M."/>
            <person name="Ohkuma M."/>
        </authorList>
    </citation>
    <scope>NUCLEOTIDE SEQUENCE [LARGE SCALE GENOMIC DNA]</scope>
    <source>
        <strain evidence="1 4">EGH7</strain>
    </source>
</reference>
<proteinExistence type="predicted"/>
<dbReference type="Proteomes" id="UP000702954">
    <property type="component" value="Unassembled WGS sequence"/>
</dbReference>